<evidence type="ECO:0000256" key="1">
    <source>
        <dbReference type="ARBA" id="ARBA00004871"/>
    </source>
</evidence>
<dbReference type="Gene3D" id="3.40.50.720">
    <property type="entry name" value="NAD(P)-binding Rossmann-like Domain"/>
    <property type="match status" value="1"/>
</dbReference>
<dbReference type="HAMAP" id="MF_00222">
    <property type="entry name" value="Shikimate_DH_AroE"/>
    <property type="match status" value="1"/>
</dbReference>
<organism evidence="11 12">
    <name type="scientific">Lactococcus garvieae</name>
    <dbReference type="NCBI Taxonomy" id="1363"/>
    <lineage>
        <taxon>Bacteria</taxon>
        <taxon>Bacillati</taxon>
        <taxon>Bacillota</taxon>
        <taxon>Bacilli</taxon>
        <taxon>Lactobacillales</taxon>
        <taxon>Streptococcaceae</taxon>
        <taxon>Lactococcus</taxon>
    </lineage>
</organism>
<feature type="binding site" evidence="7">
    <location>
        <begin position="20"/>
        <end position="22"/>
    </location>
    <ligand>
        <name>shikimate</name>
        <dbReference type="ChEBI" id="CHEBI:36208"/>
    </ligand>
</feature>
<evidence type="ECO:0000259" key="9">
    <source>
        <dbReference type="Pfam" id="PF08501"/>
    </source>
</evidence>
<dbReference type="NCBIfam" id="TIGR00507">
    <property type="entry name" value="aroE"/>
    <property type="match status" value="1"/>
</dbReference>
<feature type="binding site" evidence="7">
    <location>
        <position position="251"/>
    </location>
    <ligand>
        <name>NADP(+)</name>
        <dbReference type="ChEBI" id="CHEBI:58349"/>
    </ligand>
</feature>
<keyword evidence="8" id="KW-0472">Membrane</keyword>
<protein>
    <recommendedName>
        <fullName evidence="2 7">Shikimate dehydrogenase (NADP(+))</fullName>
        <shortName evidence="7">SDH</shortName>
        <ecNumber evidence="2 7">1.1.1.25</ecNumber>
    </recommendedName>
</protein>
<reference evidence="11 12" key="1">
    <citation type="submission" date="2016-10" db="EMBL/GenBank/DDBJ databases">
        <authorList>
            <person name="de Groot N.N."/>
        </authorList>
    </citation>
    <scope>NUCLEOTIDE SEQUENCE [LARGE SCALE GENOMIC DNA]</scope>
    <source>
        <strain evidence="11 12">M79</strain>
    </source>
</reference>
<dbReference type="InterPro" id="IPR041121">
    <property type="entry name" value="SDH_C"/>
</dbReference>
<comment type="similarity">
    <text evidence="7">Belongs to the shikimate dehydrogenase family.</text>
</comment>
<feature type="binding site" evidence="7">
    <location>
        <position position="84"/>
    </location>
    <ligand>
        <name>NADP(+)</name>
        <dbReference type="ChEBI" id="CHEBI:58349"/>
    </ligand>
</feature>
<evidence type="ECO:0000256" key="6">
    <source>
        <dbReference type="ARBA" id="ARBA00023141"/>
    </source>
</evidence>
<dbReference type="GO" id="GO:0009073">
    <property type="term" value="P:aromatic amino acid family biosynthetic process"/>
    <property type="evidence" value="ECO:0007669"/>
    <property type="project" value="UniProtKB-KW"/>
</dbReference>
<keyword evidence="3 7" id="KW-0028">Amino-acid biosynthesis</keyword>
<comment type="function">
    <text evidence="7">Involved in the biosynthesis of the chorismate, which leads to the biosynthesis of aromatic amino acids. Catalyzes the reversible NADPH linked reduction of 3-dehydroshikimate (DHSA) to yield shikimate (SA).</text>
</comment>
<dbReference type="SUPFAM" id="SSF51735">
    <property type="entry name" value="NAD(P)-binding Rossmann-fold domains"/>
    <property type="match status" value="1"/>
</dbReference>
<keyword evidence="6 7" id="KW-0057">Aromatic amino acid biosynthesis</keyword>
<dbReference type="EC" id="1.1.1.25" evidence="2 7"/>
<evidence type="ECO:0000256" key="8">
    <source>
        <dbReference type="SAM" id="Phobius"/>
    </source>
</evidence>
<evidence type="ECO:0000256" key="4">
    <source>
        <dbReference type="ARBA" id="ARBA00022857"/>
    </source>
</evidence>
<dbReference type="InterPro" id="IPR022893">
    <property type="entry name" value="Shikimate_DH_fam"/>
</dbReference>
<proteinExistence type="inferred from homology"/>
<comment type="catalytic activity">
    <reaction evidence="7">
        <text>shikimate + NADP(+) = 3-dehydroshikimate + NADPH + H(+)</text>
        <dbReference type="Rhea" id="RHEA:17737"/>
        <dbReference type="ChEBI" id="CHEBI:15378"/>
        <dbReference type="ChEBI" id="CHEBI:16630"/>
        <dbReference type="ChEBI" id="CHEBI:36208"/>
        <dbReference type="ChEBI" id="CHEBI:57783"/>
        <dbReference type="ChEBI" id="CHEBI:58349"/>
        <dbReference type="EC" id="1.1.1.25"/>
    </reaction>
</comment>
<dbReference type="RefSeq" id="WP_074750556.1">
    <property type="nucleotide sequence ID" value="NZ_CAXVJC010000004.1"/>
</dbReference>
<feature type="binding site" evidence="7">
    <location>
        <position position="108"/>
    </location>
    <ligand>
        <name>shikimate</name>
        <dbReference type="ChEBI" id="CHEBI:36208"/>
    </ligand>
</feature>
<feature type="transmembrane region" description="Helical" evidence="8">
    <location>
        <begin position="125"/>
        <end position="144"/>
    </location>
</feature>
<feature type="active site" description="Proton acceptor" evidence="7">
    <location>
        <position position="72"/>
    </location>
</feature>
<evidence type="ECO:0000313" key="11">
    <source>
        <dbReference type="EMBL" id="SFL20404.1"/>
    </source>
</evidence>
<evidence type="ECO:0000256" key="3">
    <source>
        <dbReference type="ARBA" id="ARBA00022605"/>
    </source>
</evidence>
<evidence type="ECO:0000256" key="7">
    <source>
        <dbReference type="HAMAP-Rule" id="MF_00222"/>
    </source>
</evidence>
<dbReference type="InterPro" id="IPR011342">
    <property type="entry name" value="Shikimate_DH"/>
</dbReference>
<dbReference type="EMBL" id="FOTJ01000002">
    <property type="protein sequence ID" value="SFL20404.1"/>
    <property type="molecule type" value="Genomic_DNA"/>
</dbReference>
<comment type="caution">
    <text evidence="7">Lacks conserved residue(s) required for the propagation of feature annotation.</text>
</comment>
<dbReference type="NCBIfam" id="NF001315">
    <property type="entry name" value="PRK00258.2-4"/>
    <property type="match status" value="1"/>
</dbReference>
<dbReference type="PANTHER" id="PTHR21089">
    <property type="entry name" value="SHIKIMATE DEHYDROGENASE"/>
    <property type="match status" value="1"/>
</dbReference>
<evidence type="ECO:0000256" key="5">
    <source>
        <dbReference type="ARBA" id="ARBA00023002"/>
    </source>
</evidence>
<dbReference type="GO" id="GO:0004764">
    <property type="term" value="F:shikimate 3-dehydrogenase (NADP+) activity"/>
    <property type="evidence" value="ECO:0007669"/>
    <property type="project" value="UniProtKB-UniRule"/>
</dbReference>
<keyword evidence="5 7" id="KW-0560">Oxidoreductase</keyword>
<dbReference type="Pfam" id="PF18317">
    <property type="entry name" value="SDH_C"/>
    <property type="match status" value="1"/>
</dbReference>
<gene>
    <name evidence="7" type="primary">aroE</name>
    <name evidence="11" type="ORF">SAMN05216438_102155</name>
</gene>
<dbReference type="Pfam" id="PF08501">
    <property type="entry name" value="Shikimate_dh_N"/>
    <property type="match status" value="1"/>
</dbReference>
<name>A0A1I4FRD1_9LACT</name>
<comment type="subunit">
    <text evidence="7">Homodimer.</text>
</comment>
<dbReference type="GO" id="GO:0019632">
    <property type="term" value="P:shikimate metabolic process"/>
    <property type="evidence" value="ECO:0007669"/>
    <property type="project" value="InterPro"/>
</dbReference>
<dbReference type="AlphaFoldDB" id="A0A1I4FRD1"/>
<feature type="binding site" evidence="7">
    <location>
        <position position="228"/>
    </location>
    <ligand>
        <name>NADP(+)</name>
        <dbReference type="ChEBI" id="CHEBI:58349"/>
    </ligand>
</feature>
<dbReference type="UniPathway" id="UPA00053">
    <property type="reaction ID" value="UER00087"/>
</dbReference>
<feature type="domain" description="Shikimate dehydrogenase substrate binding N-terminal" evidence="9">
    <location>
        <begin position="12"/>
        <end position="95"/>
    </location>
</feature>
<feature type="binding site" evidence="7">
    <location>
        <position position="93"/>
    </location>
    <ligand>
        <name>shikimate</name>
        <dbReference type="ChEBI" id="CHEBI:36208"/>
    </ligand>
</feature>
<dbReference type="SUPFAM" id="SSF53223">
    <property type="entry name" value="Aminoacid dehydrogenase-like, N-terminal domain"/>
    <property type="match status" value="1"/>
</dbReference>
<dbReference type="CDD" id="cd01065">
    <property type="entry name" value="NAD_bind_Shikimate_DH"/>
    <property type="match status" value="1"/>
</dbReference>
<feature type="domain" description="SDH C-terminal" evidence="10">
    <location>
        <begin position="251"/>
        <end position="280"/>
    </location>
</feature>
<evidence type="ECO:0000256" key="2">
    <source>
        <dbReference type="ARBA" id="ARBA00012962"/>
    </source>
</evidence>
<dbReference type="GO" id="GO:0009423">
    <property type="term" value="P:chorismate biosynthetic process"/>
    <property type="evidence" value="ECO:0007669"/>
    <property type="project" value="UniProtKB-UniRule"/>
</dbReference>
<feature type="binding site" evidence="7">
    <location>
        <position position="258"/>
    </location>
    <ligand>
        <name>shikimate</name>
        <dbReference type="ChEBI" id="CHEBI:36208"/>
    </ligand>
</feature>
<dbReference type="InterPro" id="IPR046346">
    <property type="entry name" value="Aminoacid_DH-like_N_sf"/>
</dbReference>
<accession>A0A1I4FRD1</accession>
<feature type="binding site" evidence="7">
    <location>
        <position position="230"/>
    </location>
    <ligand>
        <name>shikimate</name>
        <dbReference type="ChEBI" id="CHEBI:36208"/>
    </ligand>
</feature>
<dbReference type="OrthoDB" id="9792692at2"/>
<evidence type="ECO:0000259" key="10">
    <source>
        <dbReference type="Pfam" id="PF18317"/>
    </source>
</evidence>
<sequence>MEINGYTRMAAVLAHPIKHSLSPFIHNLAFELTDENAVYLAWELEDEKMLEQTINNVRTLDMYGLNISMPYKQKAVEFIDELSEEAKLIGAVNTIVNQKGKLVGYNTDGQGFFSALNFKPRHKKITLIGGGGAAISIIVQAALLEMQEITVFARQSASYAPLDQRLKKLSQQTKITIRLYDLADRSRLQKEITTSDLLVNATPVGMAGEAMPLPSSILLPSGILVVDTIYKVRETPLMNWAKSQERATMNGVGMLIHQAAASFELWTGKKMPVEQISQKLEEKDEVKC</sequence>
<evidence type="ECO:0000313" key="12">
    <source>
        <dbReference type="Proteomes" id="UP000181969"/>
    </source>
</evidence>
<dbReference type="Proteomes" id="UP000181969">
    <property type="component" value="Unassembled WGS sequence"/>
</dbReference>
<feature type="binding site" evidence="7">
    <location>
        <position position="68"/>
    </location>
    <ligand>
        <name>shikimate</name>
        <dbReference type="ChEBI" id="CHEBI:36208"/>
    </ligand>
</feature>
<keyword evidence="4 7" id="KW-0521">NADP</keyword>
<dbReference type="InterPro" id="IPR036291">
    <property type="entry name" value="NAD(P)-bd_dom_sf"/>
</dbReference>
<dbReference type="GO" id="GO:0050661">
    <property type="term" value="F:NADP binding"/>
    <property type="evidence" value="ECO:0007669"/>
    <property type="project" value="InterPro"/>
</dbReference>
<comment type="pathway">
    <text evidence="1 7">Metabolic intermediate biosynthesis; chorismate biosynthesis; chorismate from D-erythrose 4-phosphate and phosphoenolpyruvate: step 4/7.</text>
</comment>
<keyword evidence="8" id="KW-1133">Transmembrane helix</keyword>
<dbReference type="InterPro" id="IPR013708">
    <property type="entry name" value="Shikimate_DH-bd_N"/>
</dbReference>
<keyword evidence="8" id="KW-0812">Transmembrane</keyword>
<feature type="binding site" evidence="7">
    <location>
        <begin position="129"/>
        <end position="133"/>
    </location>
    <ligand>
        <name>NADP(+)</name>
        <dbReference type="ChEBI" id="CHEBI:58349"/>
    </ligand>
</feature>
<dbReference type="PANTHER" id="PTHR21089:SF1">
    <property type="entry name" value="BIFUNCTIONAL 3-DEHYDROQUINATE DEHYDRATASE_SHIKIMATE DEHYDROGENASE, CHLOROPLASTIC"/>
    <property type="match status" value="1"/>
</dbReference>
<dbReference type="Gene3D" id="3.40.50.10860">
    <property type="entry name" value="Leucine Dehydrogenase, chain A, domain 1"/>
    <property type="match status" value="1"/>
</dbReference>
<dbReference type="GO" id="GO:0008652">
    <property type="term" value="P:amino acid biosynthetic process"/>
    <property type="evidence" value="ECO:0007669"/>
    <property type="project" value="UniProtKB-KW"/>
</dbReference>